<protein>
    <submittedName>
        <fullName evidence="1">Uncharacterized protein</fullName>
    </submittedName>
</protein>
<sequence length="164" mass="17074">MLENLLRVGAPSPLPVTPDSNGGAGTVCSRGVQIETLGAATYKHLPFVVNGINSVDQGGVDVVSYNFSGCIMAVYKVGGVFRVCHVSTGPGQDCKDEWNRVKAGATSVFEFKPSDFVETGGAALLGVYGLITADLQTYAITVVQNAVQNGGPKVAAITKARLLR</sequence>
<proteinExistence type="predicted"/>
<evidence type="ECO:0000313" key="1">
    <source>
        <dbReference type="EMBL" id="MCK9685022.1"/>
    </source>
</evidence>
<dbReference type="RefSeq" id="WP_275681040.1">
    <property type="nucleotide sequence ID" value="NZ_JAJLJH010000001.1"/>
</dbReference>
<dbReference type="Proteomes" id="UP001139353">
    <property type="component" value="Unassembled WGS sequence"/>
</dbReference>
<accession>A0A9X2BY39</accession>
<name>A0A9X2BY39_9BURK</name>
<keyword evidence="2" id="KW-1185">Reference proteome</keyword>
<dbReference type="AlphaFoldDB" id="A0A9X2BY39"/>
<comment type="caution">
    <text evidence="1">The sequence shown here is derived from an EMBL/GenBank/DDBJ whole genome shotgun (WGS) entry which is preliminary data.</text>
</comment>
<reference evidence="1" key="1">
    <citation type="submission" date="2021-11" db="EMBL/GenBank/DDBJ databases">
        <title>BS-T2-15 a new species belonging to the Comamonadaceae family isolated from the soil of a French oak forest.</title>
        <authorList>
            <person name="Mieszkin S."/>
            <person name="Alain K."/>
        </authorList>
    </citation>
    <scope>NUCLEOTIDE SEQUENCE</scope>
    <source>
        <strain evidence="1">BS-T2-15</strain>
    </source>
</reference>
<evidence type="ECO:0000313" key="2">
    <source>
        <dbReference type="Proteomes" id="UP001139353"/>
    </source>
</evidence>
<gene>
    <name evidence="1" type="ORF">LPC04_04790</name>
</gene>
<organism evidence="1 2">
    <name type="scientific">Scleromatobacter humisilvae</name>
    <dbReference type="NCBI Taxonomy" id="2897159"/>
    <lineage>
        <taxon>Bacteria</taxon>
        <taxon>Pseudomonadati</taxon>
        <taxon>Pseudomonadota</taxon>
        <taxon>Betaproteobacteria</taxon>
        <taxon>Burkholderiales</taxon>
        <taxon>Sphaerotilaceae</taxon>
        <taxon>Scleromatobacter</taxon>
    </lineage>
</organism>
<dbReference type="EMBL" id="JAJLJH010000001">
    <property type="protein sequence ID" value="MCK9685022.1"/>
    <property type="molecule type" value="Genomic_DNA"/>
</dbReference>